<evidence type="ECO:0000256" key="2">
    <source>
        <dbReference type="SAM" id="Phobius"/>
    </source>
</evidence>
<evidence type="ECO:0000313" key="4">
    <source>
        <dbReference type="RefSeq" id="XP_003737921.1"/>
    </source>
</evidence>
<reference evidence="4" key="1">
    <citation type="submission" date="2025-08" db="UniProtKB">
        <authorList>
            <consortium name="RefSeq"/>
        </authorList>
    </citation>
    <scope>IDENTIFICATION</scope>
</reference>
<feature type="region of interest" description="Disordered" evidence="1">
    <location>
        <begin position="79"/>
        <end position="116"/>
    </location>
</feature>
<dbReference type="RefSeq" id="XP_003737921.1">
    <property type="nucleotide sequence ID" value="XM_003737873.1"/>
</dbReference>
<feature type="compositionally biased region" description="Polar residues" evidence="1">
    <location>
        <begin position="97"/>
        <end position="107"/>
    </location>
</feature>
<keyword evidence="2" id="KW-1133">Transmembrane helix</keyword>
<evidence type="ECO:0000313" key="3">
    <source>
        <dbReference type="Proteomes" id="UP000694867"/>
    </source>
</evidence>
<evidence type="ECO:0000256" key="1">
    <source>
        <dbReference type="SAM" id="MobiDB-lite"/>
    </source>
</evidence>
<dbReference type="GeneID" id="100908483"/>
<keyword evidence="2" id="KW-0812">Transmembrane</keyword>
<dbReference type="Proteomes" id="UP000694867">
    <property type="component" value="Unplaced"/>
</dbReference>
<dbReference type="AlphaFoldDB" id="A0AAJ6QMY7"/>
<protein>
    <submittedName>
        <fullName evidence="4">Uncharacterized protein LOC100908483</fullName>
    </submittedName>
</protein>
<dbReference type="KEGG" id="goe:100908483"/>
<accession>A0AAJ6QMY7</accession>
<feature type="transmembrane region" description="Helical" evidence="2">
    <location>
        <begin position="20"/>
        <end position="45"/>
    </location>
</feature>
<feature type="transmembrane region" description="Helical" evidence="2">
    <location>
        <begin position="52"/>
        <end position="70"/>
    </location>
</feature>
<organism evidence="3 4">
    <name type="scientific">Galendromus occidentalis</name>
    <name type="common">western predatory mite</name>
    <dbReference type="NCBI Taxonomy" id="34638"/>
    <lineage>
        <taxon>Eukaryota</taxon>
        <taxon>Metazoa</taxon>
        <taxon>Ecdysozoa</taxon>
        <taxon>Arthropoda</taxon>
        <taxon>Chelicerata</taxon>
        <taxon>Arachnida</taxon>
        <taxon>Acari</taxon>
        <taxon>Parasitiformes</taxon>
        <taxon>Mesostigmata</taxon>
        <taxon>Gamasina</taxon>
        <taxon>Phytoseioidea</taxon>
        <taxon>Phytoseiidae</taxon>
        <taxon>Typhlodrominae</taxon>
        <taxon>Galendromus</taxon>
    </lineage>
</organism>
<proteinExistence type="predicted"/>
<gene>
    <name evidence="4" type="primary">LOC100908483</name>
</gene>
<keyword evidence="3" id="KW-1185">Reference proteome</keyword>
<keyword evidence="2" id="KW-0472">Membrane</keyword>
<feature type="compositionally biased region" description="Low complexity" evidence="1">
    <location>
        <begin position="86"/>
        <end position="96"/>
    </location>
</feature>
<name>A0AAJ6QMY7_9ACAR</name>
<sequence>MYMSFFTPSQPHEDPPVCRFLASCLVIMGFTTGTALVALFFYMGFAYGIDEGFMLGVFALGSWVYGLVTYCCKTGCFRPLDESDRSTPSSIPSSSSLTAFPTTTQDPPSYKEVTEDPPSYQEALKMIQAKGQCPVSTQCEIPKHQLKFPVETCHSVLTV</sequence>